<evidence type="ECO:0000256" key="1">
    <source>
        <dbReference type="PROSITE-ProRule" id="PRU00117"/>
    </source>
</evidence>
<protein>
    <recommendedName>
        <fullName evidence="2">K Homology domain-containing protein</fullName>
    </recommendedName>
</protein>
<sequence length="597" mass="70431">MIVHMLQHNKFSVEFEVPISIELSLNTGKFLPRCIKSRLKEYFITISKNEKIETFMPDNNIVILHIQTKKISDLNIFLNTSHVMLEIPLVLYSVKSTLFKYLKEQLKDVLVAVQISDTVFLHLYGIRKLVLKARLDAYKIFFKFLKINYDEDKNSLLINDVSSTYKIVDSYINNKESVFITINDLNVLNLDKPKYNSQTSEDQNSETKNEKKIFTKEFNFDEVIFKFCLYYYSNEIEDILSFNQCFLNISDDFKIRLCGNDFVQFKNCVNEIYNIYFDIVYCDLTFEPNYTSEIFLFKTHTNIHVIGSIDKIIEILCLERSRATVKLNTNKEFEEVLKNNKGQSKLHKIIKETNVNIKTHIFETWVEFEITGQSNKVARTLFLLKQEKPTQICFFIDEKDHKKLIGHGGKNIQKYMKKHSVYIKFMNEPERIKLGYTGNVIIKTPLKNAINLLKMKNEIVNSSNEKIEPNIISIIDFYNIKNKNYRQLYDYIALFNGNKKLRYFESNKSSYEINELLENQENILVKVLGTDKIFIKCWNDLNLKKVSVDDWTIKQDIGITIKDDKYPLRDSNGLNEEYEIIGRNLEELIQKYDIKNE</sequence>
<dbReference type="SUPFAM" id="SSF54791">
    <property type="entry name" value="Eukaryotic type KH-domain (KH-domain type I)"/>
    <property type="match status" value="1"/>
</dbReference>
<gene>
    <name evidence="3" type="ORF">H312_02986</name>
</gene>
<evidence type="ECO:0000259" key="2">
    <source>
        <dbReference type="SMART" id="SM00322"/>
    </source>
</evidence>
<proteinExistence type="predicted"/>
<dbReference type="EMBL" id="KK365246">
    <property type="protein sequence ID" value="KCZ79630.1"/>
    <property type="molecule type" value="Genomic_DNA"/>
</dbReference>
<keyword evidence="1" id="KW-0694">RNA-binding</keyword>
<feature type="domain" description="K Homology" evidence="2">
    <location>
        <begin position="388"/>
        <end position="461"/>
    </location>
</feature>
<organism evidence="3 4">
    <name type="scientific">Anncaliia algerae PRA339</name>
    <dbReference type="NCBI Taxonomy" id="1288291"/>
    <lineage>
        <taxon>Eukaryota</taxon>
        <taxon>Fungi</taxon>
        <taxon>Fungi incertae sedis</taxon>
        <taxon>Microsporidia</taxon>
        <taxon>Tubulinosematoidea</taxon>
        <taxon>Tubulinosematidae</taxon>
        <taxon>Anncaliia</taxon>
    </lineage>
</organism>
<dbReference type="Proteomes" id="UP000030655">
    <property type="component" value="Unassembled WGS sequence"/>
</dbReference>
<dbReference type="InterPro" id="IPR004087">
    <property type="entry name" value="KH_dom"/>
</dbReference>
<dbReference type="STRING" id="1288291.A0A059EXJ6"/>
<accession>A0A059EXJ6</accession>
<reference evidence="4" key="1">
    <citation type="submission" date="2013-02" db="EMBL/GenBank/DDBJ databases">
        <authorList>
            <consortium name="The Broad Institute Genome Sequencing Platform"/>
            <person name="Cuomo C."/>
            <person name="Becnel J."/>
            <person name="Sanscrainte N."/>
            <person name="Walker B."/>
            <person name="Young S.K."/>
            <person name="Zeng Q."/>
            <person name="Gargeya S."/>
            <person name="Fitzgerald M."/>
            <person name="Haas B."/>
            <person name="Abouelleil A."/>
            <person name="Alvarado L."/>
            <person name="Arachchi H.M."/>
            <person name="Berlin A.M."/>
            <person name="Chapman S.B."/>
            <person name="Dewar J."/>
            <person name="Goldberg J."/>
            <person name="Griggs A."/>
            <person name="Gujja S."/>
            <person name="Hansen M."/>
            <person name="Howarth C."/>
            <person name="Imamovic A."/>
            <person name="Larimer J."/>
            <person name="McCowan C."/>
            <person name="Murphy C."/>
            <person name="Neiman D."/>
            <person name="Pearson M."/>
            <person name="Priest M."/>
            <person name="Roberts A."/>
            <person name="Saif S."/>
            <person name="Shea T."/>
            <person name="Sisk P."/>
            <person name="Sykes S."/>
            <person name="Wortman J."/>
            <person name="Nusbaum C."/>
            <person name="Birren B."/>
        </authorList>
    </citation>
    <scope>NUCLEOTIDE SEQUENCE [LARGE SCALE GENOMIC DNA]</scope>
    <source>
        <strain evidence="4">PRA339</strain>
    </source>
</reference>
<dbReference type="SMART" id="SM00322">
    <property type="entry name" value="KH"/>
    <property type="match status" value="1"/>
</dbReference>
<dbReference type="Pfam" id="PF00013">
    <property type="entry name" value="KH_1"/>
    <property type="match status" value="1"/>
</dbReference>
<dbReference type="InterPro" id="IPR036612">
    <property type="entry name" value="KH_dom_type_1_sf"/>
</dbReference>
<dbReference type="VEuPathDB" id="MicrosporidiaDB:H312_02986"/>
<dbReference type="InterPro" id="IPR004088">
    <property type="entry name" value="KH_dom_type_1"/>
</dbReference>
<keyword evidence="4" id="KW-1185">Reference proteome</keyword>
<name>A0A059EXJ6_9MICR</name>
<evidence type="ECO:0000313" key="3">
    <source>
        <dbReference type="EMBL" id="KCZ79630.1"/>
    </source>
</evidence>
<dbReference type="GO" id="GO:0003723">
    <property type="term" value="F:RNA binding"/>
    <property type="evidence" value="ECO:0007669"/>
    <property type="project" value="UniProtKB-UniRule"/>
</dbReference>
<evidence type="ECO:0000313" key="4">
    <source>
        <dbReference type="Proteomes" id="UP000030655"/>
    </source>
</evidence>
<dbReference type="PROSITE" id="PS50084">
    <property type="entry name" value="KH_TYPE_1"/>
    <property type="match status" value="1"/>
</dbReference>
<dbReference type="AlphaFoldDB" id="A0A059EXJ6"/>
<dbReference type="Gene3D" id="3.30.1370.10">
    <property type="entry name" value="K Homology domain, type 1"/>
    <property type="match status" value="1"/>
</dbReference>
<reference evidence="3 4" key="2">
    <citation type="submission" date="2014-03" db="EMBL/GenBank/DDBJ databases">
        <title>The Genome Sequence of Anncaliia algerae insect isolate PRA339.</title>
        <authorList>
            <consortium name="The Broad Institute Genome Sequencing Platform"/>
            <consortium name="The Broad Institute Genome Sequencing Center for Infectious Disease"/>
            <person name="Cuomo C."/>
            <person name="Becnel J."/>
            <person name="Sanscrainte N."/>
            <person name="Walker B."/>
            <person name="Young S.K."/>
            <person name="Zeng Q."/>
            <person name="Gargeya S."/>
            <person name="Fitzgerald M."/>
            <person name="Haas B."/>
            <person name="Abouelleil A."/>
            <person name="Alvarado L."/>
            <person name="Arachchi H.M."/>
            <person name="Berlin A.M."/>
            <person name="Chapman S.B."/>
            <person name="Dewar J."/>
            <person name="Goldberg J."/>
            <person name="Griggs A."/>
            <person name="Gujja S."/>
            <person name="Hansen M."/>
            <person name="Howarth C."/>
            <person name="Imamovic A."/>
            <person name="Larimer J."/>
            <person name="McCowan C."/>
            <person name="Murphy C."/>
            <person name="Neiman D."/>
            <person name="Pearson M."/>
            <person name="Priest M."/>
            <person name="Roberts A."/>
            <person name="Saif S."/>
            <person name="Shea T."/>
            <person name="Sisk P."/>
            <person name="Sykes S."/>
            <person name="Wortman J."/>
            <person name="Nusbaum C."/>
            <person name="Birren B."/>
        </authorList>
    </citation>
    <scope>NUCLEOTIDE SEQUENCE [LARGE SCALE GENOMIC DNA]</scope>
    <source>
        <strain evidence="3 4">PRA339</strain>
    </source>
</reference>
<dbReference type="HOGENOM" id="CLU_457050_0_0_1"/>
<dbReference type="OrthoDB" id="2196204at2759"/>